<dbReference type="Proteomes" id="UP000011958">
    <property type="component" value="Unassembled WGS sequence"/>
</dbReference>
<evidence type="ECO:0000313" key="3">
    <source>
        <dbReference type="Proteomes" id="UP000011958"/>
    </source>
</evidence>
<evidence type="ECO:0000313" key="2">
    <source>
        <dbReference type="EMBL" id="EMR10405.1"/>
    </source>
</evidence>
<proteinExistence type="predicted"/>
<dbReference type="GeneID" id="19894817"/>
<dbReference type="RefSeq" id="XP_007873035.1">
    <property type="nucleotide sequence ID" value="XM_007874844.1"/>
</dbReference>
<accession>M7P980</accession>
<comment type="caution">
    <text evidence="2">The sequence shown here is derived from an EMBL/GenBank/DDBJ whole genome shotgun (WGS) entry which is preliminary data.</text>
</comment>
<keyword evidence="1" id="KW-0812">Transmembrane</keyword>
<protein>
    <submittedName>
        <fullName evidence="2">Uncharacterized protein</fullName>
    </submittedName>
</protein>
<dbReference type="AlphaFoldDB" id="M7P980"/>
<gene>
    <name evidence="2" type="ORF">PNEG_01120</name>
</gene>
<reference evidence="3" key="1">
    <citation type="journal article" date="2016" name="Nat. Commun.">
        <title>Genome analysis of three Pneumocystis species reveals adaptation mechanisms to life exclusively in mammalian hosts.</title>
        <authorList>
            <person name="Ma L."/>
            <person name="Chen Z."/>
            <person name="Huang D.W."/>
            <person name="Kutty G."/>
            <person name="Ishihara M."/>
            <person name="Wang H."/>
            <person name="Abouelleil A."/>
            <person name="Bishop L."/>
            <person name="Davey E."/>
            <person name="Deng R."/>
            <person name="Deng X."/>
            <person name="Fan L."/>
            <person name="Fantoni G."/>
            <person name="Fitzgerald M."/>
            <person name="Gogineni E."/>
            <person name="Goldberg J.M."/>
            <person name="Handley G."/>
            <person name="Hu X."/>
            <person name="Huber C."/>
            <person name="Jiao X."/>
            <person name="Jones K."/>
            <person name="Levin J.Z."/>
            <person name="Liu Y."/>
            <person name="Macdonald P."/>
            <person name="Melnikov A."/>
            <person name="Raley C."/>
            <person name="Sassi M."/>
            <person name="Sherman B.T."/>
            <person name="Song X."/>
            <person name="Sykes S."/>
            <person name="Tran B."/>
            <person name="Walsh L."/>
            <person name="Xia Y."/>
            <person name="Yang J."/>
            <person name="Young S."/>
            <person name="Zeng Q."/>
            <person name="Zheng X."/>
            <person name="Stephens R."/>
            <person name="Nusbaum C."/>
            <person name="Birren B.W."/>
            <person name="Azadi P."/>
            <person name="Lempicki R.A."/>
            <person name="Cuomo C.A."/>
            <person name="Kovacs J.A."/>
        </authorList>
    </citation>
    <scope>NUCLEOTIDE SEQUENCE [LARGE SCALE GENOMIC DNA]</scope>
    <source>
        <strain evidence="3">B123</strain>
    </source>
</reference>
<keyword evidence="1" id="KW-1133">Transmembrane helix</keyword>
<keyword evidence="3" id="KW-1185">Reference proteome</keyword>
<keyword evidence="1" id="KW-0472">Membrane</keyword>
<name>M7P980_PNEMU</name>
<evidence type="ECO:0000256" key="1">
    <source>
        <dbReference type="SAM" id="Phobius"/>
    </source>
</evidence>
<dbReference type="VEuPathDB" id="FungiDB:PNEG_01120"/>
<sequence>MANLDNLVRHSGKMEISRTNTCMSKQYSIIFQLHLFSLLLSVFIAFFINNLSITFFINVINKKINKLFTMTFSSTGKIPCYDSFQTYSFSRI</sequence>
<feature type="transmembrane region" description="Helical" evidence="1">
    <location>
        <begin position="33"/>
        <end position="60"/>
    </location>
</feature>
<dbReference type="EMBL" id="AFWA02000006">
    <property type="protein sequence ID" value="EMR10405.1"/>
    <property type="molecule type" value="Genomic_DNA"/>
</dbReference>
<organism evidence="2 3">
    <name type="scientific">Pneumocystis murina (strain B123)</name>
    <name type="common">Mouse pneumocystis pneumonia agent</name>
    <name type="synonym">Pneumocystis carinii f. sp. muris</name>
    <dbReference type="NCBI Taxonomy" id="1069680"/>
    <lineage>
        <taxon>Eukaryota</taxon>
        <taxon>Fungi</taxon>
        <taxon>Dikarya</taxon>
        <taxon>Ascomycota</taxon>
        <taxon>Taphrinomycotina</taxon>
        <taxon>Pneumocystomycetes</taxon>
        <taxon>Pneumocystaceae</taxon>
        <taxon>Pneumocystis</taxon>
    </lineage>
</organism>
<dbReference type="HOGENOM" id="CLU_2414219_0_0_1"/>